<dbReference type="InterPro" id="IPR028299">
    <property type="entry name" value="ClpA/B_CS2"/>
</dbReference>
<dbReference type="GO" id="GO:0034605">
    <property type="term" value="P:cellular response to heat"/>
    <property type="evidence" value="ECO:0007669"/>
    <property type="project" value="TreeGrafter"/>
</dbReference>
<dbReference type="SUPFAM" id="SSF52540">
    <property type="entry name" value="P-loop containing nucleoside triphosphate hydrolases"/>
    <property type="match status" value="2"/>
</dbReference>
<dbReference type="STRING" id="572479.Hprae_1076"/>
<evidence type="ECO:0000256" key="4">
    <source>
        <dbReference type="ARBA" id="ARBA00022741"/>
    </source>
</evidence>
<dbReference type="CDD" id="cd19499">
    <property type="entry name" value="RecA-like_ClpB_Hsp104-like"/>
    <property type="match status" value="1"/>
</dbReference>
<dbReference type="PROSITE" id="PS51903">
    <property type="entry name" value="CLP_R"/>
    <property type="match status" value="1"/>
</dbReference>
<dbReference type="InterPro" id="IPR050130">
    <property type="entry name" value="ClpA_ClpB"/>
</dbReference>
<dbReference type="InterPro" id="IPR041546">
    <property type="entry name" value="ClpA/ClpB_AAA_lid"/>
</dbReference>
<dbReference type="InterPro" id="IPR003959">
    <property type="entry name" value="ATPase_AAA_core"/>
</dbReference>
<dbReference type="SUPFAM" id="SSF81923">
    <property type="entry name" value="Double Clp-N motif"/>
    <property type="match status" value="1"/>
</dbReference>
<dbReference type="Gene3D" id="1.10.8.60">
    <property type="match status" value="1"/>
</dbReference>
<dbReference type="AlphaFoldDB" id="E3DLN0"/>
<keyword evidence="14" id="KW-1185">Reference proteome</keyword>
<dbReference type="Pfam" id="PF02861">
    <property type="entry name" value="Clp_N"/>
    <property type="match status" value="1"/>
</dbReference>
<dbReference type="KEGG" id="hpk:Hprae_1076"/>
<dbReference type="InterPro" id="IPR003593">
    <property type="entry name" value="AAA+_ATPase"/>
</dbReference>
<dbReference type="Pfam" id="PF07724">
    <property type="entry name" value="AAA_2"/>
    <property type="match status" value="1"/>
</dbReference>
<organism evidence="13 14">
    <name type="scientific">Halanaerobium praevalens (strain ATCC 33744 / DSM 2228 / GSL)</name>
    <dbReference type="NCBI Taxonomy" id="572479"/>
    <lineage>
        <taxon>Bacteria</taxon>
        <taxon>Bacillati</taxon>
        <taxon>Bacillota</taxon>
        <taxon>Clostridia</taxon>
        <taxon>Halanaerobiales</taxon>
        <taxon>Halanaerobiaceae</taxon>
        <taxon>Halanaerobium</taxon>
    </lineage>
</organism>
<evidence type="ECO:0000256" key="6">
    <source>
        <dbReference type="ARBA" id="ARBA00023054"/>
    </source>
</evidence>
<dbReference type="Pfam" id="PF10431">
    <property type="entry name" value="ClpB_D2-small"/>
    <property type="match status" value="1"/>
</dbReference>
<dbReference type="PROSITE" id="PS00870">
    <property type="entry name" value="CLPAB_1"/>
    <property type="match status" value="1"/>
</dbReference>
<dbReference type="InterPro" id="IPR027417">
    <property type="entry name" value="P-loop_NTPase"/>
</dbReference>
<gene>
    <name evidence="11" type="primary">clpB</name>
    <name evidence="13" type="ordered locus">Hprae_1076</name>
</gene>
<dbReference type="SMART" id="SM01086">
    <property type="entry name" value="ClpB_D2-small"/>
    <property type="match status" value="1"/>
</dbReference>
<dbReference type="HOGENOM" id="CLU_005070_4_0_9"/>
<protein>
    <recommendedName>
        <fullName evidence="11">Chaperone protein ClpB</fullName>
    </recommendedName>
</protein>
<dbReference type="InterPro" id="IPR018368">
    <property type="entry name" value="ClpA/B_CS1"/>
</dbReference>
<dbReference type="InterPro" id="IPR001270">
    <property type="entry name" value="ClpA/B"/>
</dbReference>
<comment type="similarity">
    <text evidence="2 10">Belongs to the ClpA/ClpB family.</text>
</comment>
<dbReference type="Pfam" id="PF17871">
    <property type="entry name" value="AAA_lid_9"/>
    <property type="match status" value="1"/>
</dbReference>
<dbReference type="FunFam" id="3.40.50.300:FF:000120">
    <property type="entry name" value="ATP-dependent chaperone ClpB"/>
    <property type="match status" value="1"/>
</dbReference>
<feature type="coiled-coil region" evidence="11">
    <location>
        <begin position="50"/>
        <end position="105"/>
    </location>
</feature>
<feature type="coiled-coil region" evidence="11">
    <location>
        <begin position="407"/>
        <end position="575"/>
    </location>
</feature>
<dbReference type="CDD" id="cd00009">
    <property type="entry name" value="AAA"/>
    <property type="match status" value="1"/>
</dbReference>
<evidence type="ECO:0000256" key="11">
    <source>
        <dbReference type="RuleBase" id="RU362034"/>
    </source>
</evidence>
<dbReference type="Proteomes" id="UP000006866">
    <property type="component" value="Chromosome"/>
</dbReference>
<comment type="subcellular location">
    <subcellularLocation>
        <location evidence="1 11">Cytoplasm</location>
    </subcellularLocation>
</comment>
<keyword evidence="4 10" id="KW-0547">Nucleotide-binding</keyword>
<evidence type="ECO:0000256" key="7">
    <source>
        <dbReference type="ARBA" id="ARBA00023186"/>
    </source>
</evidence>
<keyword evidence="11" id="KW-0346">Stress response</keyword>
<dbReference type="GO" id="GO:0016887">
    <property type="term" value="F:ATP hydrolysis activity"/>
    <property type="evidence" value="ECO:0007669"/>
    <property type="project" value="InterPro"/>
</dbReference>
<evidence type="ECO:0000256" key="10">
    <source>
        <dbReference type="RuleBase" id="RU004432"/>
    </source>
</evidence>
<dbReference type="PROSITE" id="PS00871">
    <property type="entry name" value="CLPAB_2"/>
    <property type="match status" value="1"/>
</dbReference>
<evidence type="ECO:0000259" key="12">
    <source>
        <dbReference type="PROSITE" id="PS51903"/>
    </source>
</evidence>
<dbReference type="InterPro" id="IPR017730">
    <property type="entry name" value="Chaperonin_ClpB"/>
</dbReference>
<dbReference type="PANTHER" id="PTHR11638:SF18">
    <property type="entry name" value="HEAT SHOCK PROTEIN 104"/>
    <property type="match status" value="1"/>
</dbReference>
<dbReference type="GO" id="GO:0005737">
    <property type="term" value="C:cytoplasm"/>
    <property type="evidence" value="ECO:0007669"/>
    <property type="project" value="UniProtKB-SubCell"/>
</dbReference>
<dbReference type="InterPro" id="IPR004176">
    <property type="entry name" value="Clp_R_N"/>
</dbReference>
<evidence type="ECO:0000256" key="3">
    <source>
        <dbReference type="ARBA" id="ARBA00022737"/>
    </source>
</evidence>
<dbReference type="FunFam" id="3.40.50.300:FF:000010">
    <property type="entry name" value="Chaperone clpB 1, putative"/>
    <property type="match status" value="1"/>
</dbReference>
<sequence length="859" mass="98041">MDMEKLTRKAQQSLVEAQNIARDYQHQEIFPSHLFKALLNQDDGIVIPLLQKAEANLAELKKENKKILEKLPQVYSDQGGQAYMSQQLNDIMREAEKQAAGLDDQYLSTEHFLLAILKNRKNELGKMLYQKNLNYNDLKQIIKEVRGGSKIESQQGEEEFNVLDKFTIDITKMAKKGKLDPVIGRDNLIRRVMQVLSRRRKNNPVLIGEPGVGKTAIVEGLAQRIVNGDVPEGLKRKKVISLDMGSLVAGTKFRGEFEERLKSVLKEIKKAEGQIILFIDEMHTLVGAGATEGSMDAANLLKPALARGELHCVGATTLTEYKKHIEKDAALERRFQPVQVAEPDLEDTVSILRGLKEKYEIHHGIKITDNAIVAAAKLSDRYLTERFLPDKAIDLIDEAASKIRIEIDSMPIEIDELDRRVRRLETEKEALKNENTDEAQERLKEIEENLQNLKDKRDPLRLKWKNEKDQLAKMQELKEKIDQIEYQAEAAEREANYEEAARLRYGKLNELRKELAEVSQKVEASQQDSNNLVKEEVTEEDIAEIVSMWTDIPLQKLMEAEKEKLIHLEDELEKRVVGQHDAVKAVSNAIRRSRTGLQDADRPLASFMFMGPTGVGKTELAKTLAEYLFDDEKTLTRIDMSEYMERHAVSKLIGSPPGYVGFEDGGQLTEQVRRNPYSVILFDEIEKAHPDVFNILLQILDDGVLTDSQGKEIDFRNTVIIMTSNIGSQYIQDLDDEIKIKEEIDEALKGQFRPEFLNRIDEKIIFHSLTKADIFEIIDIQISYLQDNLSEQDIGIELTKAAKEELLELGFDPAYGARPLRRVIQNQIKDELAMLLLEEKIKAGDQIEVDFKEGEFKFV</sequence>
<keyword evidence="6 11" id="KW-0175">Coiled coil</keyword>
<reference evidence="13 14" key="2">
    <citation type="journal article" date="2011" name="Stand. Genomic Sci.">
        <title>Complete genome sequence of the extremely halophilic Halanaerobium praevalens type strain (GSL).</title>
        <authorList>
            <person name="Ivanova N."/>
            <person name="Sikorski J."/>
            <person name="Chertkov O."/>
            <person name="Nolan M."/>
            <person name="Lucas S."/>
            <person name="Hammon N."/>
            <person name="Deshpande S."/>
            <person name="Cheng J.F."/>
            <person name="Tapia R."/>
            <person name="Han C."/>
            <person name="Goodwin L."/>
            <person name="Pitluck S."/>
            <person name="Huntemann M."/>
            <person name="Liolios K."/>
            <person name="Pagani I."/>
            <person name="Mavromatis K."/>
            <person name="Ovchinikova G."/>
            <person name="Pati A."/>
            <person name="Chen A."/>
            <person name="Palaniappan K."/>
            <person name="Land M."/>
            <person name="Hauser L."/>
            <person name="Brambilla E.M."/>
            <person name="Kannan K.P."/>
            <person name="Rohde M."/>
            <person name="Tindall B.J."/>
            <person name="Goker M."/>
            <person name="Detter J.C."/>
            <person name="Woyke T."/>
            <person name="Bristow J."/>
            <person name="Eisen J.A."/>
            <person name="Markowitz V."/>
            <person name="Hugenholtz P."/>
            <person name="Kyrpides N.C."/>
            <person name="Klenk H.P."/>
            <person name="Lapidus A."/>
        </authorList>
    </citation>
    <scope>NUCLEOTIDE SEQUENCE [LARGE SCALE GENOMIC DNA]</scope>
    <source>
        <strain evidence="14">ATCC 33744 / DSM 2228 / GSL</strain>
    </source>
</reference>
<dbReference type="PRINTS" id="PR00300">
    <property type="entry name" value="CLPPROTEASEA"/>
</dbReference>
<evidence type="ECO:0000256" key="9">
    <source>
        <dbReference type="PROSITE-ProRule" id="PRU01251"/>
    </source>
</evidence>
<proteinExistence type="inferred from homology"/>
<dbReference type="PATRIC" id="fig|572479.3.peg.1089"/>
<evidence type="ECO:0000256" key="5">
    <source>
        <dbReference type="ARBA" id="ARBA00022840"/>
    </source>
</evidence>
<name>E3DLN0_HALPG</name>
<comment type="subunit">
    <text evidence="8">Homohexamer. The oligomerization is ATP-dependent.</text>
</comment>
<dbReference type="EMBL" id="CP002175">
    <property type="protein sequence ID" value="ADO77227.1"/>
    <property type="molecule type" value="Genomic_DNA"/>
</dbReference>
<dbReference type="OrthoDB" id="9803641at2"/>
<dbReference type="InterPro" id="IPR036628">
    <property type="entry name" value="Clp_N_dom_sf"/>
</dbReference>
<evidence type="ECO:0000256" key="1">
    <source>
        <dbReference type="ARBA" id="ARBA00004496"/>
    </source>
</evidence>
<evidence type="ECO:0000313" key="13">
    <source>
        <dbReference type="EMBL" id="ADO77227.1"/>
    </source>
</evidence>
<comment type="subunit">
    <text evidence="11">Homohexamer; The oligomerization is ATP-dependent.</text>
</comment>
<dbReference type="Gene3D" id="3.40.50.300">
    <property type="entry name" value="P-loop containing nucleotide triphosphate hydrolases"/>
    <property type="match status" value="3"/>
</dbReference>
<dbReference type="GO" id="GO:0005524">
    <property type="term" value="F:ATP binding"/>
    <property type="evidence" value="ECO:0007669"/>
    <property type="project" value="UniProtKB-UniRule"/>
</dbReference>
<dbReference type="GO" id="GO:0042026">
    <property type="term" value="P:protein refolding"/>
    <property type="evidence" value="ECO:0007669"/>
    <property type="project" value="UniProtKB-UniRule"/>
</dbReference>
<keyword evidence="3 9" id="KW-0677">Repeat</keyword>
<dbReference type="InterPro" id="IPR019489">
    <property type="entry name" value="Clp_ATPase_C"/>
</dbReference>
<evidence type="ECO:0000256" key="2">
    <source>
        <dbReference type="ARBA" id="ARBA00008675"/>
    </source>
</evidence>
<dbReference type="Gene3D" id="1.10.1780.10">
    <property type="entry name" value="Clp, N-terminal domain"/>
    <property type="match status" value="1"/>
</dbReference>
<evidence type="ECO:0000256" key="8">
    <source>
        <dbReference type="ARBA" id="ARBA00026057"/>
    </source>
</evidence>
<reference evidence="14" key="1">
    <citation type="submission" date="2010-10" db="EMBL/GenBank/DDBJ databases">
        <title>The complete genome of Halanaerobium praevalens DSM 2228.</title>
        <authorList>
            <consortium name="US DOE Joint Genome Institute (JGI-PGF)"/>
            <person name="Lucas S."/>
            <person name="Copeland A."/>
            <person name="Lapidus A."/>
            <person name="Glavina del Rio T."/>
            <person name="Dalin E."/>
            <person name="Tice H."/>
            <person name="Bruce D."/>
            <person name="Goodwin L."/>
            <person name="Pitluck S."/>
            <person name="Kyrpides N."/>
            <person name="Mavromatis K."/>
            <person name="Ivanova N."/>
            <person name="Ovchinnikova G."/>
            <person name="Chertkov O."/>
            <person name="Detter J.C."/>
            <person name="Han C."/>
            <person name="Larimer F."/>
            <person name="Land M."/>
            <person name="Hauser L."/>
            <person name="Markowitz V."/>
            <person name="Cheng J.-F."/>
            <person name="Hugenholtz P."/>
            <person name="Woyke T."/>
            <person name="Wu D."/>
            <person name="Tindall B."/>
            <person name="Pomrenke H.G."/>
            <person name="Brambilla E."/>
            <person name="Klenk H.-P."/>
            <person name="Eisen J.A."/>
        </authorList>
    </citation>
    <scope>NUCLEOTIDE SEQUENCE [LARGE SCALE GENOMIC DNA]</scope>
    <source>
        <strain evidence="14">ATCC 33744 / DSM 2228 / GSL</strain>
    </source>
</reference>
<evidence type="ECO:0000313" key="14">
    <source>
        <dbReference type="Proteomes" id="UP000006866"/>
    </source>
</evidence>
<dbReference type="PANTHER" id="PTHR11638">
    <property type="entry name" value="ATP-DEPENDENT CLP PROTEASE"/>
    <property type="match status" value="1"/>
</dbReference>
<dbReference type="SMART" id="SM00382">
    <property type="entry name" value="AAA"/>
    <property type="match status" value="2"/>
</dbReference>
<accession>E3DLN0</accession>
<dbReference type="eggNOG" id="COG0542">
    <property type="taxonomic scope" value="Bacteria"/>
</dbReference>
<keyword evidence="11" id="KW-0963">Cytoplasm</keyword>
<dbReference type="RefSeq" id="WP_014553257.1">
    <property type="nucleotide sequence ID" value="NC_017455.1"/>
</dbReference>
<feature type="domain" description="Clp R" evidence="12">
    <location>
        <begin position="3"/>
        <end position="148"/>
    </location>
</feature>
<dbReference type="NCBIfam" id="TIGR03346">
    <property type="entry name" value="chaperone_ClpB"/>
    <property type="match status" value="1"/>
</dbReference>
<comment type="function">
    <text evidence="11">Part of a stress-induced multi-chaperone system, it is involved in the recovery of the cell from heat-induced damage, in cooperation with DnaK, DnaJ and GrpE.</text>
</comment>
<dbReference type="Pfam" id="PF00004">
    <property type="entry name" value="AAA"/>
    <property type="match status" value="1"/>
</dbReference>
<keyword evidence="5 10" id="KW-0067">ATP-binding</keyword>
<keyword evidence="7 10" id="KW-0143">Chaperone</keyword>
<dbReference type="FunFam" id="3.40.50.300:FF:000025">
    <property type="entry name" value="ATP-dependent Clp protease subunit"/>
    <property type="match status" value="1"/>
</dbReference>